<accession>A0A9N9Y0D6</accession>
<sequence length="137" mass="14838">MSHKSNFSLVTWPPGLYLPILATCEYHLALVEETNSLLRTSTNNGTTSIILRHDVRHVLALRAFPQVAEILDRIPRALGLGDVVDGEALVVGQRVDEGRAQKAGPVDGGVEVERLHRELVLVRDGGVVDADEAVGRA</sequence>
<organism evidence="1 2">
    <name type="scientific">Clonostachys byssicola</name>
    <dbReference type="NCBI Taxonomy" id="160290"/>
    <lineage>
        <taxon>Eukaryota</taxon>
        <taxon>Fungi</taxon>
        <taxon>Dikarya</taxon>
        <taxon>Ascomycota</taxon>
        <taxon>Pezizomycotina</taxon>
        <taxon>Sordariomycetes</taxon>
        <taxon>Hypocreomycetidae</taxon>
        <taxon>Hypocreales</taxon>
        <taxon>Bionectriaceae</taxon>
        <taxon>Clonostachys</taxon>
    </lineage>
</organism>
<evidence type="ECO:0000313" key="2">
    <source>
        <dbReference type="Proteomes" id="UP000754883"/>
    </source>
</evidence>
<protein>
    <submittedName>
        <fullName evidence="1">Uncharacterized protein</fullName>
    </submittedName>
</protein>
<keyword evidence="2" id="KW-1185">Reference proteome</keyword>
<gene>
    <name evidence="1" type="ORF">CBYS24578_00009968</name>
</gene>
<reference evidence="1 2" key="2">
    <citation type="submission" date="2021-10" db="EMBL/GenBank/DDBJ databases">
        <authorList>
            <person name="Piombo E."/>
        </authorList>
    </citation>
    <scope>NUCLEOTIDE SEQUENCE [LARGE SCALE GENOMIC DNA]</scope>
</reference>
<proteinExistence type="predicted"/>
<evidence type="ECO:0000313" key="1">
    <source>
        <dbReference type="EMBL" id="CAG9988372.1"/>
    </source>
</evidence>
<comment type="caution">
    <text evidence="1">The sequence shown here is derived from an EMBL/GenBank/DDBJ whole genome shotgun (WGS) entry which is preliminary data.</text>
</comment>
<dbReference type="AlphaFoldDB" id="A0A9N9Y0D6"/>
<dbReference type="Proteomes" id="UP000754883">
    <property type="component" value="Unassembled WGS sequence"/>
</dbReference>
<dbReference type="EMBL" id="CABFNO020001451">
    <property type="protein sequence ID" value="CAG9988372.1"/>
    <property type="molecule type" value="Genomic_DNA"/>
</dbReference>
<name>A0A9N9Y0D6_9HYPO</name>
<reference evidence="2" key="1">
    <citation type="submission" date="2019-06" db="EMBL/GenBank/DDBJ databases">
        <authorList>
            <person name="Broberg M."/>
        </authorList>
    </citation>
    <scope>NUCLEOTIDE SEQUENCE [LARGE SCALE GENOMIC DNA]</scope>
</reference>